<comment type="caution">
    <text evidence="2">The sequence shown here is derived from an EMBL/GenBank/DDBJ whole genome shotgun (WGS) entry which is preliminary data.</text>
</comment>
<gene>
    <name evidence="2" type="ORF">MEDL_58786</name>
</gene>
<proteinExistence type="predicted"/>
<dbReference type="EMBL" id="CAJPWZ010002883">
    <property type="protein sequence ID" value="CAG2246821.1"/>
    <property type="molecule type" value="Genomic_DNA"/>
</dbReference>
<keyword evidence="3" id="KW-1185">Reference proteome</keyword>
<name>A0A8S3URZ9_MYTED</name>
<evidence type="ECO:0000313" key="2">
    <source>
        <dbReference type="EMBL" id="CAG2246821.1"/>
    </source>
</evidence>
<feature type="compositionally biased region" description="Basic and acidic residues" evidence="1">
    <location>
        <begin position="135"/>
        <end position="168"/>
    </location>
</feature>
<feature type="region of interest" description="Disordered" evidence="1">
    <location>
        <begin position="135"/>
        <end position="193"/>
    </location>
</feature>
<protein>
    <submittedName>
        <fullName evidence="2">Uncharacterized protein</fullName>
    </submittedName>
</protein>
<dbReference type="OrthoDB" id="6090494at2759"/>
<evidence type="ECO:0000313" key="3">
    <source>
        <dbReference type="Proteomes" id="UP000683360"/>
    </source>
</evidence>
<feature type="compositionally biased region" description="Polar residues" evidence="1">
    <location>
        <begin position="171"/>
        <end position="191"/>
    </location>
</feature>
<dbReference type="AlphaFoldDB" id="A0A8S3URZ9"/>
<organism evidence="2 3">
    <name type="scientific">Mytilus edulis</name>
    <name type="common">Blue mussel</name>
    <dbReference type="NCBI Taxonomy" id="6550"/>
    <lineage>
        <taxon>Eukaryota</taxon>
        <taxon>Metazoa</taxon>
        <taxon>Spiralia</taxon>
        <taxon>Lophotrochozoa</taxon>
        <taxon>Mollusca</taxon>
        <taxon>Bivalvia</taxon>
        <taxon>Autobranchia</taxon>
        <taxon>Pteriomorphia</taxon>
        <taxon>Mytilida</taxon>
        <taxon>Mytiloidea</taxon>
        <taxon>Mytilidae</taxon>
        <taxon>Mytilinae</taxon>
        <taxon>Mytilus</taxon>
    </lineage>
</organism>
<reference evidence="2" key="1">
    <citation type="submission" date="2021-03" db="EMBL/GenBank/DDBJ databases">
        <authorList>
            <person name="Bekaert M."/>
        </authorList>
    </citation>
    <scope>NUCLEOTIDE SEQUENCE</scope>
</reference>
<dbReference type="Proteomes" id="UP000683360">
    <property type="component" value="Unassembled WGS sequence"/>
</dbReference>
<sequence length="215" mass="25390">MDEGRLGIVRRQENSRRKFVFMLNEVMRSQCNVVDECISREKFEIGVKYDKSFVPIRRAVVKQRGKILDPKKVPLKIEQYFKKNWKNDIEEKVQKPKPAVVQESKDIFKNTRNMLPPIRGIINPYSKRIWKDYPDENDNDRTNESSTHLIEEDRIKSKEHQMQSDSKHQGVINTNRLSEQTNNKTDVPENSVSREKTKGLLILPPIQQTKQMVQR</sequence>
<accession>A0A8S3URZ9</accession>
<evidence type="ECO:0000256" key="1">
    <source>
        <dbReference type="SAM" id="MobiDB-lite"/>
    </source>
</evidence>